<dbReference type="InterPro" id="IPR050709">
    <property type="entry name" value="Biotin_Carboxyl_Carrier/Decarb"/>
</dbReference>
<dbReference type="PROSITE" id="PS50968">
    <property type="entry name" value="BIOTINYL_LIPOYL"/>
    <property type="match status" value="1"/>
</dbReference>
<dbReference type="PANTHER" id="PTHR45266:SF3">
    <property type="entry name" value="OXALOACETATE DECARBOXYLASE ALPHA CHAIN"/>
    <property type="match status" value="1"/>
</dbReference>
<dbReference type="InterPro" id="IPR011053">
    <property type="entry name" value="Single_hybrid_motif"/>
</dbReference>
<keyword evidence="1" id="KW-0092">Biotin</keyword>
<dbReference type="CDD" id="cd06850">
    <property type="entry name" value="biotinyl_domain"/>
    <property type="match status" value="1"/>
</dbReference>
<evidence type="ECO:0000256" key="1">
    <source>
        <dbReference type="ARBA" id="ARBA00023267"/>
    </source>
</evidence>
<organism evidence="3 4">
    <name type="scientific">Pediococcus inopinatus</name>
    <dbReference type="NCBI Taxonomy" id="114090"/>
    <lineage>
        <taxon>Bacteria</taxon>
        <taxon>Bacillati</taxon>
        <taxon>Bacillota</taxon>
        <taxon>Bacilli</taxon>
        <taxon>Lactobacillales</taxon>
        <taxon>Lactobacillaceae</taxon>
        <taxon>Pediococcus</taxon>
    </lineage>
</organism>
<protein>
    <submittedName>
        <fullName evidence="3">Acetyl-CoA carboxylase biotin carboxyl carrier protein subunit</fullName>
    </submittedName>
</protein>
<feature type="domain" description="Lipoyl-binding" evidence="2">
    <location>
        <begin position="49"/>
        <end position="126"/>
    </location>
</feature>
<dbReference type="Pfam" id="PF00364">
    <property type="entry name" value="Biotin_lipoyl"/>
    <property type="match status" value="1"/>
</dbReference>
<dbReference type="Proteomes" id="UP001302696">
    <property type="component" value="Chromosome"/>
</dbReference>
<sequence length="131" mass="14433">MNLEDINKLLDKLDQMNFSEVEIEIDQTKIHVKKVMNETSSEPTPNHTSQEAKSANLVISSPMVGVVHLEKQLKVGQKVAAGDVVAQIESMKLFNDVTSPQSGVISELHVKNGDPVEYHQSLITLKGTQNV</sequence>
<dbReference type="EMBL" id="CP104778">
    <property type="protein sequence ID" value="WPC21379.1"/>
    <property type="molecule type" value="Genomic_DNA"/>
</dbReference>
<gene>
    <name evidence="3" type="ORF">N6G96_08890</name>
</gene>
<dbReference type="InterPro" id="IPR000089">
    <property type="entry name" value="Biotin_lipoyl"/>
</dbReference>
<dbReference type="PANTHER" id="PTHR45266">
    <property type="entry name" value="OXALOACETATE DECARBOXYLASE ALPHA CHAIN"/>
    <property type="match status" value="1"/>
</dbReference>
<evidence type="ECO:0000259" key="2">
    <source>
        <dbReference type="PROSITE" id="PS50968"/>
    </source>
</evidence>
<dbReference type="SUPFAM" id="SSF51230">
    <property type="entry name" value="Single hybrid motif"/>
    <property type="match status" value="1"/>
</dbReference>
<reference evidence="4" key="1">
    <citation type="submission" date="2024-06" db="EMBL/GenBank/DDBJ databases">
        <authorList>
            <person name="Chang H.C."/>
            <person name="Mun S.Y."/>
        </authorList>
    </citation>
    <scope>NUCLEOTIDE SEQUENCE [LARGE SCALE GENOMIC DNA]</scope>
    <source>
        <strain evidence="4">KT1</strain>
    </source>
</reference>
<dbReference type="Gene3D" id="2.40.50.100">
    <property type="match status" value="1"/>
</dbReference>
<proteinExistence type="predicted"/>
<dbReference type="RefSeq" id="WP_057773875.1">
    <property type="nucleotide sequence ID" value="NZ_BBIM01000039.1"/>
</dbReference>
<accession>A0ABZ0Q4Q1</accession>
<evidence type="ECO:0000313" key="4">
    <source>
        <dbReference type="Proteomes" id="UP001302696"/>
    </source>
</evidence>
<name>A0ABZ0Q4Q1_9LACO</name>
<evidence type="ECO:0000313" key="3">
    <source>
        <dbReference type="EMBL" id="WPC21379.1"/>
    </source>
</evidence>
<keyword evidence="4" id="KW-1185">Reference proteome</keyword>